<dbReference type="SMART" id="SM01043">
    <property type="entry name" value="BTAD"/>
    <property type="match status" value="1"/>
</dbReference>
<dbReference type="InterPro" id="IPR001867">
    <property type="entry name" value="OmpR/PhoB-type_DNA-bd"/>
</dbReference>
<feature type="domain" description="OmpR/PhoB-type" evidence="4">
    <location>
        <begin position="1"/>
        <end position="96"/>
    </location>
</feature>
<dbReference type="GO" id="GO:0000160">
    <property type="term" value="P:phosphorelay signal transduction system"/>
    <property type="evidence" value="ECO:0007669"/>
    <property type="project" value="InterPro"/>
</dbReference>
<reference evidence="5 6" key="1">
    <citation type="journal article" date="2013" name="BMC Genomics">
        <title>ContigScape: a Cytoscape plugin facilitating microbial genome gap closing.</title>
        <authorList>
            <person name="Tang B."/>
            <person name="Wang Q."/>
            <person name="Yang M."/>
            <person name="Xie F."/>
            <person name="Zhu Y."/>
            <person name="Zhuo Y."/>
            <person name="Wang S."/>
            <person name="Gao H."/>
            <person name="Ding X."/>
            <person name="Zhang L."/>
            <person name="Zhao G."/>
            <person name="Zheng H."/>
        </authorList>
    </citation>
    <scope>NUCLEOTIDE SEQUENCE [LARGE SCALE GENOMIC DNA]</scope>
    <source>
        <strain evidence="5 6">HCCB10007</strain>
    </source>
</reference>
<dbReference type="GO" id="GO:0003677">
    <property type="term" value="F:DNA binding"/>
    <property type="evidence" value="ECO:0007669"/>
    <property type="project" value="UniProtKB-UniRule"/>
</dbReference>
<evidence type="ECO:0000256" key="3">
    <source>
        <dbReference type="PROSITE-ProRule" id="PRU01091"/>
    </source>
</evidence>
<dbReference type="SUPFAM" id="SSF52540">
    <property type="entry name" value="P-loop containing nucleoside triphosphate hydrolases"/>
    <property type="match status" value="1"/>
</dbReference>
<dbReference type="Gene3D" id="1.10.10.10">
    <property type="entry name" value="Winged helix-like DNA-binding domain superfamily/Winged helix DNA-binding domain"/>
    <property type="match status" value="1"/>
</dbReference>
<evidence type="ECO:0000313" key="5">
    <source>
        <dbReference type="EMBL" id="AGM04767.1"/>
    </source>
</evidence>
<accession>R4T173</accession>
<comment type="similarity">
    <text evidence="1">Belongs to the AfsR/DnrI/RedD regulatory family.</text>
</comment>
<feature type="DNA-binding region" description="OmpR/PhoB-type" evidence="3">
    <location>
        <begin position="1"/>
        <end position="96"/>
    </location>
</feature>
<protein>
    <submittedName>
        <fullName evidence="5">ATPase-like protein</fullName>
    </submittedName>
</protein>
<dbReference type="RefSeq" id="WP_016332562.1">
    <property type="nucleotide sequence ID" value="NC_021252.1"/>
</dbReference>
<keyword evidence="2 3" id="KW-0238">DNA-binding</keyword>
<dbReference type="InterPro" id="IPR027417">
    <property type="entry name" value="P-loop_NTPase"/>
</dbReference>
<dbReference type="Proteomes" id="UP000013968">
    <property type="component" value="Chromosome"/>
</dbReference>
<dbReference type="PANTHER" id="PTHR47691">
    <property type="entry name" value="REGULATOR-RELATED"/>
    <property type="match status" value="1"/>
</dbReference>
<dbReference type="Gene3D" id="1.25.40.10">
    <property type="entry name" value="Tetratricopeptide repeat domain"/>
    <property type="match status" value="2"/>
</dbReference>
<dbReference type="InterPro" id="IPR058852">
    <property type="entry name" value="HTH_77"/>
</dbReference>
<dbReference type="SUPFAM" id="SSF48452">
    <property type="entry name" value="TPR-like"/>
    <property type="match status" value="3"/>
</dbReference>
<dbReference type="Pfam" id="PF25872">
    <property type="entry name" value="HTH_77"/>
    <property type="match status" value="1"/>
</dbReference>
<dbReference type="SMART" id="SM00862">
    <property type="entry name" value="Trans_reg_C"/>
    <property type="match status" value="1"/>
</dbReference>
<evidence type="ECO:0000256" key="2">
    <source>
        <dbReference type="ARBA" id="ARBA00023125"/>
    </source>
</evidence>
<dbReference type="InterPro" id="IPR011990">
    <property type="entry name" value="TPR-like_helical_dom_sf"/>
</dbReference>
<dbReference type="InterPro" id="IPR016032">
    <property type="entry name" value="Sig_transdc_resp-reg_C-effctor"/>
</dbReference>
<gene>
    <name evidence="5" type="ORF">AORI_2179</name>
</gene>
<dbReference type="PANTHER" id="PTHR47691:SF3">
    <property type="entry name" value="HTH-TYPE TRANSCRIPTIONAL REGULATOR RV0890C-RELATED"/>
    <property type="match status" value="1"/>
</dbReference>
<dbReference type="Pfam" id="PF03704">
    <property type="entry name" value="BTAD"/>
    <property type="match status" value="1"/>
</dbReference>
<evidence type="ECO:0000313" key="6">
    <source>
        <dbReference type="Proteomes" id="UP000013968"/>
    </source>
</evidence>
<dbReference type="AlphaFoldDB" id="R4T173"/>
<dbReference type="InterPro" id="IPR005158">
    <property type="entry name" value="BTAD"/>
</dbReference>
<dbReference type="GO" id="GO:0006355">
    <property type="term" value="P:regulation of DNA-templated transcription"/>
    <property type="evidence" value="ECO:0007669"/>
    <property type="project" value="InterPro"/>
</dbReference>
<organism evidence="5 6">
    <name type="scientific">Amycolatopsis keratiniphila</name>
    <dbReference type="NCBI Taxonomy" id="129921"/>
    <lineage>
        <taxon>Bacteria</taxon>
        <taxon>Bacillati</taxon>
        <taxon>Actinomycetota</taxon>
        <taxon>Actinomycetes</taxon>
        <taxon>Pseudonocardiales</taxon>
        <taxon>Pseudonocardiaceae</taxon>
        <taxon>Amycolatopsis</taxon>
        <taxon>Amycolatopsis japonica group</taxon>
    </lineage>
</organism>
<dbReference type="PATRIC" id="fig|1156913.3.peg.2231"/>
<dbReference type="PROSITE" id="PS51755">
    <property type="entry name" value="OMPR_PHOB"/>
    <property type="match status" value="1"/>
</dbReference>
<dbReference type="EMBL" id="CP003410">
    <property type="protein sequence ID" value="AGM04767.1"/>
    <property type="molecule type" value="Genomic_DNA"/>
</dbReference>
<dbReference type="CDD" id="cd15831">
    <property type="entry name" value="BTAD"/>
    <property type="match status" value="1"/>
</dbReference>
<dbReference type="SUPFAM" id="SSF46894">
    <property type="entry name" value="C-terminal effector domain of the bipartite response regulators"/>
    <property type="match status" value="1"/>
</dbReference>
<keyword evidence="6" id="KW-1185">Reference proteome</keyword>
<dbReference type="InterPro" id="IPR036388">
    <property type="entry name" value="WH-like_DNA-bd_sf"/>
</dbReference>
<sequence length="1093" mass="119017">MRFGVLGPLAVWTTGGSPVTVKESKVRALLAVLLINQGRPVSADRLIDDLWGGQLPLNPLKTLQTRVWQLRKALEDAEPGGRDLVVSQPPGYLLRVDPEMVDTGRFRALISQARATGEPVAKARLLSEALELWRGPAFADFRDAEFAGPTVQRLEEQRLLAVEERTEARLAWEDPADLAVELSELVGRHPLRERLRAVHMRALYRAGRQNDALTSYGTLRHRLAEDLGLDPGPELAALHQAILERAPHLGAAPTTPAPRTNLPTALTALVGRADAVTDVRSQVTAARLVTLTGPGGVGKTRLAVEVATQLAGTFPDGVWLAELAELDHSTRSGRPSSLSALVDLVTTVLGIRADPTTIPLPATKPATSIEHLAAALRARRLLLVLDNCEHVIEPVAELTDRLLSAAPELRILATSRQPLEVDGELLWPVAPLEPPAPGAPIEAVRRSGAVQLFVARATAATPEFTLNQDNADAVATVCRALDGIPLALELAATRTRALGVRELAARVDDRFPLLTNGKRGAPARQRTLRAMIDWSWELLTEAERVVLRRLSVHAGGCTIEAAEETCAGDGVPRNAIVDLLARLVDRSLVVMTETTDGPRYRLLESVAAYCHERLHEAGESTRIRHRHHRYYIELAEHAEPRLRGGHQRHWLRRLDTETANLHRALDHAIRHGQAAWALRLANALSWYWFLRGRLGEARRTLNRVLDLEGTAPAAARAIATVWRTGITLLIRDNAEADTTTPEHALDTLHKSVDDPAARAFAEWFLVFAQLGFGTTVTTDGWINRLRSAFHAIGDRWGIAATSTMGAFVLAEGDLPEAARLGRESLALFEELGDRWGQLKAGQLLAMLAEATGDYEQAALFRRQGLRNAEELGLWTEAAHELSSLGRSALLAGDYATAKQLHTRAMRLATEQSYQWGIQHAEVGLGLGARRQGRLDVAETHLRNWLDWCRRWKGTPGLTLILAELGFIAELRGDTRAALALQLDGYAAARSTGDRRAIALALEGLAGAHSLADRHDHAARLLGAAAMLRRSAGAPMPPAEHGDIDRITARIRQALGDGAFATAFHHGQETGLDTIVTCDHAHSRTASGVDCEIS</sequence>
<dbReference type="KEGG" id="aoi:AORI_2179"/>
<name>R4T173_9PSEU</name>
<evidence type="ECO:0000256" key="1">
    <source>
        <dbReference type="ARBA" id="ARBA00005820"/>
    </source>
</evidence>
<dbReference type="PRINTS" id="PR00364">
    <property type="entry name" value="DISEASERSIST"/>
</dbReference>
<evidence type="ECO:0000259" key="4">
    <source>
        <dbReference type="PROSITE" id="PS51755"/>
    </source>
</evidence>
<proteinExistence type="inferred from homology"/>
<dbReference type="HOGENOM" id="CLU_004665_1_3_11"/>
<dbReference type="Pfam" id="PF00486">
    <property type="entry name" value="Trans_reg_C"/>
    <property type="match status" value="1"/>
</dbReference>